<proteinExistence type="predicted"/>
<name>A0A0G1HRT3_9BACT</name>
<reference evidence="1 2" key="1">
    <citation type="journal article" date="2015" name="Nature">
        <title>rRNA introns, odd ribosomes, and small enigmatic genomes across a large radiation of phyla.</title>
        <authorList>
            <person name="Brown C.T."/>
            <person name="Hug L.A."/>
            <person name="Thomas B.C."/>
            <person name="Sharon I."/>
            <person name="Castelle C.J."/>
            <person name="Singh A."/>
            <person name="Wilkins M.J."/>
            <person name="Williams K.H."/>
            <person name="Banfield J.F."/>
        </authorList>
    </citation>
    <scope>NUCLEOTIDE SEQUENCE [LARGE SCALE GENOMIC DNA]</scope>
</reference>
<comment type="caution">
    <text evidence="1">The sequence shown here is derived from an EMBL/GenBank/DDBJ whole genome shotgun (WGS) entry which is preliminary data.</text>
</comment>
<sequence>MAIVDSLDVSLRGFEMDYRDDGFFGIESAGTGVDVKWNFDFGTADFFGDIFDEVEGKEDGFRVKPGMTVGVSGVGLPRSRHSGQVARNDGGGVV</sequence>
<evidence type="ECO:0000313" key="1">
    <source>
        <dbReference type="EMBL" id="KKT49373.1"/>
    </source>
</evidence>
<dbReference type="EMBL" id="LCIE01000007">
    <property type="protein sequence ID" value="KKT49373.1"/>
    <property type="molecule type" value="Genomic_DNA"/>
</dbReference>
<dbReference type="Proteomes" id="UP000034172">
    <property type="component" value="Unassembled WGS sequence"/>
</dbReference>
<organism evidence="1 2">
    <name type="scientific">Candidatus Collierbacteria bacterium GW2011_GWC2_44_18</name>
    <dbReference type="NCBI Taxonomy" id="1618392"/>
    <lineage>
        <taxon>Bacteria</taxon>
        <taxon>Candidatus Collieribacteriota</taxon>
    </lineage>
</organism>
<accession>A0A0G1HRT3</accession>
<protein>
    <submittedName>
        <fullName evidence="1">Uncharacterized protein</fullName>
    </submittedName>
</protein>
<gene>
    <name evidence="1" type="ORF">UW41_C0007G0004</name>
</gene>
<evidence type="ECO:0000313" key="2">
    <source>
        <dbReference type="Proteomes" id="UP000034172"/>
    </source>
</evidence>
<dbReference type="AlphaFoldDB" id="A0A0G1HRT3"/>